<organism evidence="7 8">
    <name type="scientific">Dorcoceras hygrometricum</name>
    <dbReference type="NCBI Taxonomy" id="472368"/>
    <lineage>
        <taxon>Eukaryota</taxon>
        <taxon>Viridiplantae</taxon>
        <taxon>Streptophyta</taxon>
        <taxon>Embryophyta</taxon>
        <taxon>Tracheophyta</taxon>
        <taxon>Spermatophyta</taxon>
        <taxon>Magnoliopsida</taxon>
        <taxon>eudicotyledons</taxon>
        <taxon>Gunneridae</taxon>
        <taxon>Pentapetalae</taxon>
        <taxon>asterids</taxon>
        <taxon>lamiids</taxon>
        <taxon>Lamiales</taxon>
        <taxon>Gesneriaceae</taxon>
        <taxon>Didymocarpoideae</taxon>
        <taxon>Trichosporeae</taxon>
        <taxon>Loxocarpinae</taxon>
        <taxon>Dorcoceras</taxon>
    </lineage>
</organism>
<keyword evidence="3 6" id="KW-0812">Transmembrane</keyword>
<proteinExistence type="inferred from homology"/>
<evidence type="ECO:0000256" key="3">
    <source>
        <dbReference type="ARBA" id="ARBA00022692"/>
    </source>
</evidence>
<dbReference type="PANTHER" id="PTHR31113:SF3">
    <property type="entry name" value="UPF0496 PROTEIN 1"/>
    <property type="match status" value="1"/>
</dbReference>
<dbReference type="GO" id="GO:0016020">
    <property type="term" value="C:membrane"/>
    <property type="evidence" value="ECO:0007669"/>
    <property type="project" value="UniProtKB-SubCell"/>
</dbReference>
<gene>
    <name evidence="7" type="ORF">F511_07051</name>
</gene>
<keyword evidence="8" id="KW-1185">Reference proteome</keyword>
<dbReference type="EMBL" id="KQ991027">
    <property type="protein sequence ID" value="KZV52658.1"/>
    <property type="molecule type" value="Genomic_DNA"/>
</dbReference>
<protein>
    <submittedName>
        <fullName evidence="7">Uncharacterized protein</fullName>
    </submittedName>
</protein>
<evidence type="ECO:0000256" key="2">
    <source>
        <dbReference type="ARBA" id="ARBA00009074"/>
    </source>
</evidence>
<comment type="subcellular location">
    <subcellularLocation>
        <location evidence="1">Membrane</location>
    </subcellularLocation>
</comment>
<feature type="transmembrane region" description="Helical" evidence="6">
    <location>
        <begin position="219"/>
        <end position="241"/>
    </location>
</feature>
<reference evidence="7 8" key="1">
    <citation type="journal article" date="2015" name="Proc. Natl. Acad. Sci. U.S.A.">
        <title>The resurrection genome of Boea hygrometrica: A blueprint for survival of dehydration.</title>
        <authorList>
            <person name="Xiao L."/>
            <person name="Yang G."/>
            <person name="Zhang L."/>
            <person name="Yang X."/>
            <person name="Zhao S."/>
            <person name="Ji Z."/>
            <person name="Zhou Q."/>
            <person name="Hu M."/>
            <person name="Wang Y."/>
            <person name="Chen M."/>
            <person name="Xu Y."/>
            <person name="Jin H."/>
            <person name="Xiao X."/>
            <person name="Hu G."/>
            <person name="Bao F."/>
            <person name="Hu Y."/>
            <person name="Wan P."/>
            <person name="Li L."/>
            <person name="Deng X."/>
            <person name="Kuang T."/>
            <person name="Xiang C."/>
            <person name="Zhu J.K."/>
            <person name="Oliver M.J."/>
            <person name="He Y."/>
        </authorList>
    </citation>
    <scope>NUCLEOTIDE SEQUENCE [LARGE SCALE GENOMIC DNA]</scope>
    <source>
        <strain evidence="8">cv. XS01</strain>
    </source>
</reference>
<evidence type="ECO:0000313" key="8">
    <source>
        <dbReference type="Proteomes" id="UP000250235"/>
    </source>
</evidence>
<dbReference type="Proteomes" id="UP000250235">
    <property type="component" value="Unassembled WGS sequence"/>
</dbReference>
<name>A0A2Z7D5W2_9LAMI</name>
<comment type="similarity">
    <text evidence="2">Belongs to the UPF0496 family.</text>
</comment>
<sequence length="376" mass="42133">MGSHVSKKANEGSGENPINDLQYSTELNSYVAACLADADLQSFDATLQMRTKNVITSLASGVEVRALSFDSLREVTECLLEMNQEVVKVILECKKDIWNNQELFDLVEEYFDNSLKTMDFYSVLEKCLKRARDNQLLLLIALQQFDEEEGKDGVEGKGKYSKTLKELRAFREAGDPFNEEFFRSFQAVHQQQMVMLERLQIKKSKLDKKLKSIHTWRKVSGIIFAATFAAVLICSVVAAAIAAPPVAAALAAATSIPIGSMGKWIDSLLKNYENAVKGQKEIINSMTVGTYVTIKDLDSIHVLIDKLVLQIESLLENAEFANNEEAVRFGVEEIKKKTDAFAKNAEELGMQADSCCRDIRKARTVILQRIIKHPNH</sequence>
<keyword evidence="5 6" id="KW-0472">Membrane</keyword>
<accession>A0A2Z7D5W2</accession>
<evidence type="ECO:0000256" key="4">
    <source>
        <dbReference type="ARBA" id="ARBA00022989"/>
    </source>
</evidence>
<dbReference type="AlphaFoldDB" id="A0A2Z7D5W2"/>
<evidence type="ECO:0000313" key="7">
    <source>
        <dbReference type="EMBL" id="KZV52658.1"/>
    </source>
</evidence>
<dbReference type="InterPro" id="IPR007749">
    <property type="entry name" value="DUF677"/>
</dbReference>
<evidence type="ECO:0000256" key="1">
    <source>
        <dbReference type="ARBA" id="ARBA00004370"/>
    </source>
</evidence>
<dbReference type="PANTHER" id="PTHR31113">
    <property type="entry name" value="UPF0496 PROTEIN 3-RELATED"/>
    <property type="match status" value="1"/>
</dbReference>
<dbReference type="OrthoDB" id="679959at2759"/>
<evidence type="ECO:0000256" key="6">
    <source>
        <dbReference type="SAM" id="Phobius"/>
    </source>
</evidence>
<dbReference type="Pfam" id="PF05055">
    <property type="entry name" value="DUF677"/>
    <property type="match status" value="1"/>
</dbReference>
<evidence type="ECO:0000256" key="5">
    <source>
        <dbReference type="ARBA" id="ARBA00023136"/>
    </source>
</evidence>
<keyword evidence="4 6" id="KW-1133">Transmembrane helix</keyword>